<feature type="region of interest" description="Disordered" evidence="1">
    <location>
        <begin position="621"/>
        <end position="672"/>
    </location>
</feature>
<proteinExistence type="predicted"/>
<dbReference type="Proteomes" id="UP001610563">
    <property type="component" value="Unassembled WGS sequence"/>
</dbReference>
<accession>A0ABR4FKW3</accession>
<protein>
    <recommendedName>
        <fullName evidence="4">Transcription factor domain-containing protein</fullName>
    </recommendedName>
</protein>
<reference evidence="2 3" key="1">
    <citation type="submission" date="2024-07" db="EMBL/GenBank/DDBJ databases">
        <title>Section-level genome sequencing and comparative genomics of Aspergillus sections Usti and Cavernicolus.</title>
        <authorList>
            <consortium name="Lawrence Berkeley National Laboratory"/>
            <person name="Nybo J.L."/>
            <person name="Vesth T.C."/>
            <person name="Theobald S."/>
            <person name="Frisvad J.C."/>
            <person name="Larsen T.O."/>
            <person name="Kjaerboelling I."/>
            <person name="Rothschild-Mancinelli K."/>
            <person name="Lyhne E.K."/>
            <person name="Kogle M.E."/>
            <person name="Barry K."/>
            <person name="Clum A."/>
            <person name="Na H."/>
            <person name="Ledsgaard L."/>
            <person name="Lin J."/>
            <person name="Lipzen A."/>
            <person name="Kuo A."/>
            <person name="Riley R."/>
            <person name="Mondo S."/>
            <person name="Labutti K."/>
            <person name="Haridas S."/>
            <person name="Pangalinan J."/>
            <person name="Salamov A.A."/>
            <person name="Simmons B.A."/>
            <person name="Magnuson J.K."/>
            <person name="Chen J."/>
            <person name="Drula E."/>
            <person name="Henrissat B."/>
            <person name="Wiebenga A."/>
            <person name="Lubbers R.J."/>
            <person name="Gomes A.C."/>
            <person name="Makela M.R."/>
            <person name="Stajich J."/>
            <person name="Grigoriev I.V."/>
            <person name="Mortensen U.H."/>
            <person name="De Vries R.P."/>
            <person name="Baker S.E."/>
            <person name="Andersen M.R."/>
        </authorList>
    </citation>
    <scope>NUCLEOTIDE SEQUENCE [LARGE SCALE GENOMIC DNA]</scope>
    <source>
        <strain evidence="2 3">CBS 209.92</strain>
    </source>
</reference>
<feature type="compositionally biased region" description="Polar residues" evidence="1">
    <location>
        <begin position="34"/>
        <end position="46"/>
    </location>
</feature>
<evidence type="ECO:0008006" key="4">
    <source>
        <dbReference type="Google" id="ProtNLM"/>
    </source>
</evidence>
<evidence type="ECO:0000313" key="2">
    <source>
        <dbReference type="EMBL" id="KAL2783886.1"/>
    </source>
</evidence>
<name>A0ABR4FKW3_9EURO</name>
<evidence type="ECO:0000313" key="3">
    <source>
        <dbReference type="Proteomes" id="UP001610563"/>
    </source>
</evidence>
<keyword evidence="3" id="KW-1185">Reference proteome</keyword>
<organism evidence="2 3">
    <name type="scientific">Aspergillus keveii</name>
    <dbReference type="NCBI Taxonomy" id="714993"/>
    <lineage>
        <taxon>Eukaryota</taxon>
        <taxon>Fungi</taxon>
        <taxon>Dikarya</taxon>
        <taxon>Ascomycota</taxon>
        <taxon>Pezizomycotina</taxon>
        <taxon>Eurotiomycetes</taxon>
        <taxon>Eurotiomycetidae</taxon>
        <taxon>Eurotiales</taxon>
        <taxon>Aspergillaceae</taxon>
        <taxon>Aspergillus</taxon>
        <taxon>Aspergillus subgen. Nidulantes</taxon>
    </lineage>
</organism>
<dbReference type="EMBL" id="JBFTWV010000206">
    <property type="protein sequence ID" value="KAL2783886.1"/>
    <property type="molecule type" value="Genomic_DNA"/>
</dbReference>
<feature type="compositionally biased region" description="Polar residues" evidence="1">
    <location>
        <begin position="80"/>
        <end position="92"/>
    </location>
</feature>
<gene>
    <name evidence="2" type="ORF">BJX66DRAFT_344549</name>
</gene>
<evidence type="ECO:0000256" key="1">
    <source>
        <dbReference type="SAM" id="MobiDB-lite"/>
    </source>
</evidence>
<sequence>MSSVVVSAPGIRREGESDIQVIHRMSRLEETIKMQGSSAHQAGVTSDSHRDGGLAELSPLDLDGDTQPQSAGSTRERENNSFSLPIQHAATSSPPPTPYRSATNNRQTSKRGFHDTIAEEERIASMELGRYLRVLPQTRGCFRVERFQVLHSTMEKAKLLALSALRDYCTTQRALPRTNFYNPTMYPSLEMLHLGFHGNLTSPSAIYFLDFYTSLSQEDAERMLLSLIDCTVHGQTRVQYVLCTNYVTYACLTALESKQSPTMRQRLGELRETLQQNVFTALEELDTQAESTPALFHALHSGAMLMQANGQSERCWELNRAAYRVGTDLLGPSGEQVAEDYPTLQITLIKCYVFDVALSSSLYRSATTMPPTGSMNGILDLEKPSHAMFSVLLQCTEVHEMIMQVSSLHLARNNPEPLDQGVFELLKAKMGFIWTTMNHLRPRPEYSEQNYNFILYEWLCMDLWFYATMTSIMAATSHRDQTTHQHCLRNARKALGVLGEVLAIASQPSPATNKYLTTLSWFIPLFPLHPLYLIFSNVIATSDTADRILIEDTAAKIGWLSDTYTHFAEFGRICNGLVKLYTEFLGSSLVRPPRPTAAEVSMTGDEVFRVRDSFTDILDGGRHGLGHGGEQQHSDPSVQGSSADGSVQDPFLMVSPPSDLESTSNTLGSGSGVEGMDGLLGVDIFDCLDIEL</sequence>
<feature type="compositionally biased region" description="Polar residues" evidence="1">
    <location>
        <begin position="634"/>
        <end position="645"/>
    </location>
</feature>
<comment type="caution">
    <text evidence="2">The sequence shown here is derived from an EMBL/GenBank/DDBJ whole genome shotgun (WGS) entry which is preliminary data.</text>
</comment>
<feature type="region of interest" description="Disordered" evidence="1">
    <location>
        <begin position="33"/>
        <end position="114"/>
    </location>
</feature>